<dbReference type="Proteomes" id="UP001374579">
    <property type="component" value="Unassembled WGS sequence"/>
</dbReference>
<comment type="caution">
    <text evidence="5">The sequence shown here is derived from an EMBL/GenBank/DDBJ whole genome shotgun (WGS) entry which is preliminary data.</text>
</comment>
<feature type="compositionally biased region" description="Basic residues" evidence="3">
    <location>
        <begin position="1"/>
        <end position="13"/>
    </location>
</feature>
<feature type="compositionally biased region" description="Polar residues" evidence="3">
    <location>
        <begin position="109"/>
        <end position="125"/>
    </location>
</feature>
<dbReference type="InterPro" id="IPR000873">
    <property type="entry name" value="AMP-dep_synth/lig_dom"/>
</dbReference>
<gene>
    <name evidence="5" type="ORF">V1264_020521</name>
</gene>
<accession>A0AAN9BB49</accession>
<feature type="compositionally biased region" description="Low complexity" evidence="3">
    <location>
        <begin position="23"/>
        <end position="32"/>
    </location>
</feature>
<comment type="similarity">
    <text evidence="1">Belongs to the ATP-dependent AMP-binding enzyme family.</text>
</comment>
<dbReference type="EMBL" id="JBAMIC010000010">
    <property type="protein sequence ID" value="KAK7102277.1"/>
    <property type="molecule type" value="Genomic_DNA"/>
</dbReference>
<organism evidence="5 6">
    <name type="scientific">Littorina saxatilis</name>
    <dbReference type="NCBI Taxonomy" id="31220"/>
    <lineage>
        <taxon>Eukaryota</taxon>
        <taxon>Metazoa</taxon>
        <taxon>Spiralia</taxon>
        <taxon>Lophotrochozoa</taxon>
        <taxon>Mollusca</taxon>
        <taxon>Gastropoda</taxon>
        <taxon>Caenogastropoda</taxon>
        <taxon>Littorinimorpha</taxon>
        <taxon>Littorinoidea</taxon>
        <taxon>Littorinidae</taxon>
        <taxon>Littorina</taxon>
    </lineage>
</organism>
<dbReference type="GO" id="GO:0016405">
    <property type="term" value="F:CoA-ligase activity"/>
    <property type="evidence" value="ECO:0007669"/>
    <property type="project" value="TreeGrafter"/>
</dbReference>
<evidence type="ECO:0000256" key="1">
    <source>
        <dbReference type="ARBA" id="ARBA00006432"/>
    </source>
</evidence>
<feature type="compositionally biased region" description="Polar residues" evidence="3">
    <location>
        <begin position="76"/>
        <end position="100"/>
    </location>
</feature>
<dbReference type="Pfam" id="PF00501">
    <property type="entry name" value="AMP-binding"/>
    <property type="match status" value="1"/>
</dbReference>
<evidence type="ECO:0000313" key="5">
    <source>
        <dbReference type="EMBL" id="KAK7102277.1"/>
    </source>
</evidence>
<dbReference type="SUPFAM" id="SSF56801">
    <property type="entry name" value="Acetyl-CoA synthetase-like"/>
    <property type="match status" value="1"/>
</dbReference>
<feature type="region of interest" description="Disordered" evidence="3">
    <location>
        <begin position="55"/>
        <end position="138"/>
    </location>
</feature>
<dbReference type="PANTHER" id="PTHR24096">
    <property type="entry name" value="LONG-CHAIN-FATTY-ACID--COA LIGASE"/>
    <property type="match status" value="1"/>
</dbReference>
<feature type="compositionally biased region" description="Low complexity" evidence="3">
    <location>
        <begin position="62"/>
        <end position="75"/>
    </location>
</feature>
<name>A0AAN9BB49_9CAEN</name>
<keyword evidence="6" id="KW-1185">Reference proteome</keyword>
<sequence length="710" mass="78266">MSGKRQPKPRTPRNHTDTHTNNHTDTGQTHTNNHADTHTDTHIFITSATFQNTNTNFTVDPNTNNDTSSSSQTNNPGSHTGNTGSNSHIKGQSSGTNSRIRNPICRTGLNKTNRLSKNTSRTGSITHRRTSLDSKTGINISANSSNSEDCGGCTKPCTCRAAIYDKKYGTNQCPCNNPKSTSGADAGYVAGTTYTTSATNICDWPGYALGVCCNPEHGKFRKSKLPKDCSVGIPEAWERKGKEKDEDGRDRMEGPLDMTVPELLRHWAELRPDLPALIFRHPNDHNVHTVLTFEELYTLAGRCAALLKAKGVKREDVVVILLPNCPERAIVEAALLLLAAYSVTGVHEEPDRSDLIRQMRAVKATAIVLDTEIHTIEWTAVRSVCQIYDPRSGYLTCVSMPHLYMAMHVNRTDPPNENDFLTFLRSVCSKSSCAKPAPFAHHPCALLATSGRNGKPPKLVLQSHRNMVAFSKVFLPRTDALNPLYFLDYPFGSLRGHLSISVCHPITRVLIDERAGPCASLATTIFMTMRNEKCPIAVIPPEVVYPLAMMYDEHPSGPDKLLFTAFIGEDTDTLEVEAALKCSYMTILSYVSAELLIAAINIVTLDTYMKHEGVGAPIQPGVMVKVMDDDGNELPPDSVGNLLIRSPLMFKGYLRDPEGTAASLDEDGYFRTGDKGTVRNGRLFIMNDPRPKPQKKDYTDMLLRQKKCCE</sequence>
<feature type="domain" description="AMP-dependent synthetase/ligase" evidence="4">
    <location>
        <begin position="264"/>
        <end position="654"/>
    </location>
</feature>
<reference evidence="5 6" key="1">
    <citation type="submission" date="2024-02" db="EMBL/GenBank/DDBJ databases">
        <title>Chromosome-scale genome assembly of the rough periwinkle Littorina saxatilis.</title>
        <authorList>
            <person name="De Jode A."/>
            <person name="Faria R."/>
            <person name="Formenti G."/>
            <person name="Sims Y."/>
            <person name="Smith T.P."/>
            <person name="Tracey A."/>
            <person name="Wood J.M.D."/>
            <person name="Zagrodzka Z.B."/>
            <person name="Johannesson K."/>
            <person name="Butlin R.K."/>
            <person name="Leder E.H."/>
        </authorList>
    </citation>
    <scope>NUCLEOTIDE SEQUENCE [LARGE SCALE GENOMIC DNA]</scope>
    <source>
        <strain evidence="5">Snail1</strain>
        <tissue evidence="5">Muscle</tissue>
    </source>
</reference>
<keyword evidence="2" id="KW-0436">Ligase</keyword>
<evidence type="ECO:0000256" key="3">
    <source>
        <dbReference type="SAM" id="MobiDB-lite"/>
    </source>
</evidence>
<dbReference type="InterPro" id="IPR042099">
    <property type="entry name" value="ANL_N_sf"/>
</dbReference>
<protein>
    <recommendedName>
        <fullName evidence="4">AMP-dependent synthetase/ligase domain-containing protein</fullName>
    </recommendedName>
</protein>
<evidence type="ECO:0000256" key="2">
    <source>
        <dbReference type="ARBA" id="ARBA00022598"/>
    </source>
</evidence>
<proteinExistence type="inferred from homology"/>
<evidence type="ECO:0000313" key="6">
    <source>
        <dbReference type="Proteomes" id="UP001374579"/>
    </source>
</evidence>
<dbReference type="Gene3D" id="3.40.50.12780">
    <property type="entry name" value="N-terminal domain of ligase-like"/>
    <property type="match status" value="1"/>
</dbReference>
<evidence type="ECO:0000259" key="4">
    <source>
        <dbReference type="Pfam" id="PF00501"/>
    </source>
</evidence>
<dbReference type="AlphaFoldDB" id="A0AAN9BB49"/>
<feature type="region of interest" description="Disordered" evidence="3">
    <location>
        <begin position="1"/>
        <end position="36"/>
    </location>
</feature>
<dbReference type="PANTHER" id="PTHR24096:SF149">
    <property type="entry name" value="AMP-BINDING DOMAIN-CONTAINING PROTEIN-RELATED"/>
    <property type="match status" value="1"/>
</dbReference>